<sequence length="161" mass="18587">MPIPRTLFWHAGLLALPCFFFVHDVVNSIFAQGDRTSLMISEMFDPLEVKRCLDFEHRSLTPKGEGTSRQAPLSGRLHLIQRTHAGWHDLLSPTGPRLWFRELLNLAVEIQDDEHGFRPWKRATIKSFTKILGDLACRIVPWEHYGNPLLFLNFQVLIEGK</sequence>
<reference evidence="2" key="1">
    <citation type="journal article" date="2020" name="Nat. Commun.">
        <title>Large-scale genome sequencing of mycorrhizal fungi provides insights into the early evolution of symbiotic traits.</title>
        <authorList>
            <person name="Miyauchi S."/>
            <person name="Kiss E."/>
            <person name="Kuo A."/>
            <person name="Drula E."/>
            <person name="Kohler A."/>
            <person name="Sanchez-Garcia M."/>
            <person name="Morin E."/>
            <person name="Andreopoulos B."/>
            <person name="Barry K.W."/>
            <person name="Bonito G."/>
            <person name="Buee M."/>
            <person name="Carver A."/>
            <person name="Chen C."/>
            <person name="Cichocki N."/>
            <person name="Clum A."/>
            <person name="Culley D."/>
            <person name="Crous P.W."/>
            <person name="Fauchery L."/>
            <person name="Girlanda M."/>
            <person name="Hayes R.D."/>
            <person name="Keri Z."/>
            <person name="LaButti K."/>
            <person name="Lipzen A."/>
            <person name="Lombard V."/>
            <person name="Magnuson J."/>
            <person name="Maillard F."/>
            <person name="Murat C."/>
            <person name="Nolan M."/>
            <person name="Ohm R.A."/>
            <person name="Pangilinan J."/>
            <person name="Pereira M.F."/>
            <person name="Perotto S."/>
            <person name="Peter M."/>
            <person name="Pfister S."/>
            <person name="Riley R."/>
            <person name="Sitrit Y."/>
            <person name="Stielow J.B."/>
            <person name="Szollosi G."/>
            <person name="Zifcakova L."/>
            <person name="Stursova M."/>
            <person name="Spatafora J.W."/>
            <person name="Tedersoo L."/>
            <person name="Vaario L.M."/>
            <person name="Yamada A."/>
            <person name="Yan M."/>
            <person name="Wang P."/>
            <person name="Xu J."/>
            <person name="Bruns T."/>
            <person name="Baldrian P."/>
            <person name="Vilgalys R."/>
            <person name="Dunand C."/>
            <person name="Henrissat B."/>
            <person name="Grigoriev I.V."/>
            <person name="Hibbett D."/>
            <person name="Nagy L.G."/>
            <person name="Martin F.M."/>
        </authorList>
    </citation>
    <scope>NUCLEOTIDE SEQUENCE</scope>
    <source>
        <strain evidence="2">UP504</strain>
    </source>
</reference>
<evidence type="ECO:0000313" key="2">
    <source>
        <dbReference type="EMBL" id="KAF9511178.1"/>
    </source>
</evidence>
<protein>
    <submittedName>
        <fullName evidence="2">Uncharacterized protein</fullName>
    </submittedName>
</protein>
<name>A0A9P6DU10_9AGAM</name>
<evidence type="ECO:0000313" key="3">
    <source>
        <dbReference type="Proteomes" id="UP000886523"/>
    </source>
</evidence>
<accession>A0A9P6DU10</accession>
<comment type="caution">
    <text evidence="2">The sequence shown here is derived from an EMBL/GenBank/DDBJ whole genome shotgun (WGS) entry which is preliminary data.</text>
</comment>
<proteinExistence type="predicted"/>
<organism evidence="2 3">
    <name type="scientific">Hydnum rufescens UP504</name>
    <dbReference type="NCBI Taxonomy" id="1448309"/>
    <lineage>
        <taxon>Eukaryota</taxon>
        <taxon>Fungi</taxon>
        <taxon>Dikarya</taxon>
        <taxon>Basidiomycota</taxon>
        <taxon>Agaricomycotina</taxon>
        <taxon>Agaricomycetes</taxon>
        <taxon>Cantharellales</taxon>
        <taxon>Hydnaceae</taxon>
        <taxon>Hydnum</taxon>
    </lineage>
</organism>
<feature type="chain" id="PRO_5040183676" evidence="1">
    <location>
        <begin position="29"/>
        <end position="161"/>
    </location>
</feature>
<evidence type="ECO:0000256" key="1">
    <source>
        <dbReference type="SAM" id="SignalP"/>
    </source>
</evidence>
<keyword evidence="3" id="KW-1185">Reference proteome</keyword>
<keyword evidence="1" id="KW-0732">Signal</keyword>
<dbReference type="EMBL" id="MU129004">
    <property type="protein sequence ID" value="KAF9511178.1"/>
    <property type="molecule type" value="Genomic_DNA"/>
</dbReference>
<feature type="signal peptide" evidence="1">
    <location>
        <begin position="1"/>
        <end position="28"/>
    </location>
</feature>
<gene>
    <name evidence="2" type="ORF">BS47DRAFT_1364009</name>
</gene>
<dbReference type="Proteomes" id="UP000886523">
    <property type="component" value="Unassembled WGS sequence"/>
</dbReference>
<dbReference type="AlphaFoldDB" id="A0A9P6DU10"/>